<dbReference type="GO" id="GO:0005506">
    <property type="term" value="F:iron ion binding"/>
    <property type="evidence" value="ECO:0007669"/>
    <property type="project" value="InterPro"/>
</dbReference>
<evidence type="ECO:0000256" key="1">
    <source>
        <dbReference type="SAM" id="MobiDB-lite"/>
    </source>
</evidence>
<dbReference type="RefSeq" id="WP_021016507.1">
    <property type="nucleotide sequence ID" value="NZ_CP025084.1"/>
</dbReference>
<sequence length="183" mass="20366">MISPSPAWKTTKTAQRRTRIRNSTKPGFIVPEPIFYRCGQCRRLVVQTTLSEAATPVSCCGTPMSQLVAQEADSSLAGIHRITMVVSGGFDSNALSVTVGEPPHPMETGHYLEWIYLYTFQGGQIKFMLPGDLPSALFSLAEKDAYVYCDRAVCKGKRCKFNCKRGFCVFCYCSQHGLWRSAF</sequence>
<dbReference type="Proteomes" id="UP000233778">
    <property type="component" value="Chromosome"/>
</dbReference>
<dbReference type="KEGG" id="serq:CWC46_11125"/>
<dbReference type="OrthoDB" id="9814936at2"/>
<accession>A0A2I5TJA0</accession>
<dbReference type="Pfam" id="PF01880">
    <property type="entry name" value="Desulfoferrodox"/>
    <property type="match status" value="1"/>
</dbReference>
<evidence type="ECO:0000313" key="6">
    <source>
        <dbReference type="Proteomes" id="UP000233778"/>
    </source>
</evidence>
<name>A0A2I5TJA0_SERS3</name>
<dbReference type="STRING" id="104623.Ser39006_03245"/>
<dbReference type="GO" id="GO:0016491">
    <property type="term" value="F:oxidoreductase activity"/>
    <property type="evidence" value="ECO:0007669"/>
    <property type="project" value="InterPro"/>
</dbReference>
<dbReference type="Gene3D" id="2.60.40.730">
    <property type="entry name" value="SOR catalytic domain"/>
    <property type="match status" value="1"/>
</dbReference>
<reference evidence="3 6" key="3">
    <citation type="submission" date="2017-11" db="EMBL/GenBank/DDBJ databases">
        <title>Complete genome sequence of Serratia sp. ATCC 39006 LacA.</title>
        <authorList>
            <person name="Hampton H.G."/>
            <person name="Jackson S.A."/>
            <person name="Jauregui R."/>
            <person name="Poulter G.T.M."/>
            <person name="Salmond G.P.C."/>
            <person name="Fineran P.C."/>
        </authorList>
    </citation>
    <scope>NUCLEOTIDE SEQUENCE [LARGE SCALE GENOMIC DNA]</scope>
    <source>
        <strain evidence="3 6">ATCC 39006</strain>
    </source>
</reference>
<dbReference type="EMBL" id="CP025084">
    <property type="protein sequence ID" value="AUH04630.1"/>
    <property type="molecule type" value="Genomic_DNA"/>
</dbReference>
<keyword evidence="5" id="KW-1185">Reference proteome</keyword>
<dbReference type="Proteomes" id="UP000017700">
    <property type="component" value="Chromosome"/>
</dbReference>
<organism evidence="4 5">
    <name type="scientific">Serratia sp. (strain ATCC 39006)</name>
    <name type="common">Prodigiosinella confusarubida</name>
    <dbReference type="NCBI Taxonomy" id="104623"/>
    <lineage>
        <taxon>Bacteria</taxon>
        <taxon>Pseudomonadati</taxon>
        <taxon>Pseudomonadota</taxon>
        <taxon>Gammaproteobacteria</taxon>
        <taxon>Enterobacterales</taxon>
        <taxon>Pectobacteriaceae</taxon>
        <taxon>Prodigiosinella</taxon>
    </lineage>
</organism>
<evidence type="ECO:0000313" key="4">
    <source>
        <dbReference type="EMBL" id="AUH04630.1"/>
    </source>
</evidence>
<dbReference type="InterPro" id="IPR002742">
    <property type="entry name" value="Desulfoferrodoxin_Fe-bd_dom"/>
</dbReference>
<feature type="region of interest" description="Disordered" evidence="1">
    <location>
        <begin position="1"/>
        <end position="22"/>
    </location>
</feature>
<protein>
    <submittedName>
        <fullName evidence="4">Desulfoferrodoxin</fullName>
    </submittedName>
</protein>
<evidence type="ECO:0000313" key="5">
    <source>
        <dbReference type="Proteomes" id="UP000017700"/>
    </source>
</evidence>
<proteinExistence type="predicted"/>
<dbReference type="AlphaFoldDB" id="A0A2I5TJA0"/>
<dbReference type="SUPFAM" id="SSF49367">
    <property type="entry name" value="Superoxide reductase-like"/>
    <property type="match status" value="1"/>
</dbReference>
<dbReference type="KEGG" id="sera:Ser39006_011130"/>
<dbReference type="InterPro" id="IPR036073">
    <property type="entry name" value="Desulfoferrodoxin_Fe-bd_dom_sf"/>
</dbReference>
<reference evidence="4" key="4">
    <citation type="submission" date="2017-11" db="EMBL/GenBank/DDBJ databases">
        <title>Complete genome sequence of Serratia sp. ATCC 39006.</title>
        <authorList>
            <person name="Hampton H.G."/>
            <person name="Jackson S.A."/>
            <person name="Jauregui R."/>
            <person name="Poulter G.T.M."/>
            <person name="Salmond G.P.C."/>
            <person name="Fineran P.C."/>
        </authorList>
    </citation>
    <scope>NUCLEOTIDE SEQUENCE</scope>
    <source>
        <strain evidence="4">ATCC 39006</strain>
    </source>
</reference>
<evidence type="ECO:0000259" key="2">
    <source>
        <dbReference type="Pfam" id="PF01880"/>
    </source>
</evidence>
<gene>
    <name evidence="3" type="ORF">CWC46_11125</name>
    <name evidence="4" type="ORF">Ser39006_011130</name>
</gene>
<reference evidence="4" key="2">
    <citation type="submission" date="2013-09" db="EMBL/GenBank/DDBJ databases">
        <authorList>
            <person name="Wang G."/>
            <person name="Yang Y."/>
            <person name="Su Y."/>
        </authorList>
    </citation>
    <scope>NUCLEOTIDE SEQUENCE</scope>
    <source>
        <strain evidence="4">ATCC 39006</strain>
    </source>
</reference>
<reference evidence="4 5" key="1">
    <citation type="journal article" date="2013" name="Genome Announc.">
        <title>Draft genome sequence of Serratia sp. strain ATCC 39006, a model bacterium for analysis of the biosynthesis and regulation of prodigiosin, a carbapenem, and gas vesicles.</title>
        <authorList>
            <person name="Fineran P.C."/>
            <person name="Iglesias Cans M.C."/>
            <person name="Ramsay J.P."/>
            <person name="Wilf N.M."/>
            <person name="Cossyleon D."/>
            <person name="McNeil M.B."/>
            <person name="Williamson N.R."/>
            <person name="Monson R.E."/>
            <person name="Becher S.A."/>
            <person name="Stanton J.A."/>
            <person name="Brugger K."/>
            <person name="Brown S.D."/>
            <person name="Salmond G.P."/>
        </authorList>
    </citation>
    <scope>NUCLEOTIDE SEQUENCE [LARGE SCALE GENOMIC DNA]</scope>
    <source>
        <strain evidence="4">ATCC 39006</strain>
        <strain evidence="5">ATCC 39006 / SC 11482</strain>
    </source>
</reference>
<feature type="domain" description="Desulfoferrodoxin ferrous iron-binding" evidence="2">
    <location>
        <begin position="94"/>
        <end position="181"/>
    </location>
</feature>
<dbReference type="EMBL" id="CP025085">
    <property type="protein sequence ID" value="AUH00310.1"/>
    <property type="molecule type" value="Genomic_DNA"/>
</dbReference>
<evidence type="ECO:0000313" key="3">
    <source>
        <dbReference type="EMBL" id="AUH00310.1"/>
    </source>
</evidence>